<accession>A0A1I7ND90</accession>
<evidence type="ECO:0000256" key="1">
    <source>
        <dbReference type="ARBA" id="ARBA00001968"/>
    </source>
</evidence>
<evidence type="ECO:0000259" key="6">
    <source>
        <dbReference type="Pfam" id="PF03755"/>
    </source>
</evidence>
<keyword evidence="9" id="KW-1185">Reference proteome</keyword>
<keyword evidence="3" id="KW-0255">Endonuclease</keyword>
<dbReference type="RefSeq" id="WP_092459218.1">
    <property type="nucleotide sequence ID" value="NZ_FPCJ01000001.1"/>
</dbReference>
<dbReference type="InterPro" id="IPR013527">
    <property type="entry name" value="YicC-like_N"/>
</dbReference>
<name>A0A1I7ND90_9BACT</name>
<dbReference type="InterPro" id="IPR013551">
    <property type="entry name" value="YicC-like_C"/>
</dbReference>
<dbReference type="NCBIfam" id="TIGR00255">
    <property type="entry name" value="YicC/YloC family endoribonuclease"/>
    <property type="match status" value="1"/>
</dbReference>
<dbReference type="Proteomes" id="UP000199537">
    <property type="component" value="Unassembled WGS sequence"/>
</dbReference>
<evidence type="ECO:0000256" key="5">
    <source>
        <dbReference type="ARBA" id="ARBA00035648"/>
    </source>
</evidence>
<dbReference type="GO" id="GO:0016787">
    <property type="term" value="F:hydrolase activity"/>
    <property type="evidence" value="ECO:0007669"/>
    <property type="project" value="UniProtKB-KW"/>
</dbReference>
<comment type="cofactor">
    <cofactor evidence="1">
        <name>a divalent metal cation</name>
        <dbReference type="ChEBI" id="CHEBI:60240"/>
    </cofactor>
</comment>
<reference evidence="9" key="1">
    <citation type="submission" date="2016-10" db="EMBL/GenBank/DDBJ databases">
        <authorList>
            <person name="Varghese N."/>
            <person name="Submissions S."/>
        </authorList>
    </citation>
    <scope>NUCLEOTIDE SEQUENCE [LARGE SCALE GENOMIC DNA]</scope>
    <source>
        <strain evidence="9">DSM 14807</strain>
    </source>
</reference>
<dbReference type="InterPro" id="IPR005229">
    <property type="entry name" value="YicC/YloC-like"/>
</dbReference>
<dbReference type="STRING" id="1393122.SAMN05660895_1373"/>
<dbReference type="PANTHER" id="PTHR30636">
    <property type="entry name" value="UPF0701 PROTEIN YICC"/>
    <property type="match status" value="1"/>
</dbReference>
<keyword evidence="4" id="KW-0378">Hydrolase</keyword>
<feature type="domain" description="Endoribonuclease YicC-like N-terminal" evidence="6">
    <location>
        <begin position="2"/>
        <end position="157"/>
    </location>
</feature>
<evidence type="ECO:0000259" key="7">
    <source>
        <dbReference type="Pfam" id="PF08340"/>
    </source>
</evidence>
<feature type="domain" description="Endoribonuclease YicC-like C-terminal" evidence="7">
    <location>
        <begin position="174"/>
        <end position="293"/>
    </location>
</feature>
<evidence type="ECO:0000256" key="2">
    <source>
        <dbReference type="ARBA" id="ARBA00022722"/>
    </source>
</evidence>
<dbReference type="Pfam" id="PF03755">
    <property type="entry name" value="YicC-like_N"/>
    <property type="match status" value="1"/>
</dbReference>
<evidence type="ECO:0000256" key="4">
    <source>
        <dbReference type="ARBA" id="ARBA00022801"/>
    </source>
</evidence>
<gene>
    <name evidence="8" type="ORF">SAMN05660895_1373</name>
</gene>
<dbReference type="GO" id="GO:0004521">
    <property type="term" value="F:RNA endonuclease activity"/>
    <property type="evidence" value="ECO:0007669"/>
    <property type="project" value="InterPro"/>
</dbReference>
<dbReference type="EMBL" id="FPCJ01000001">
    <property type="protein sequence ID" value="SFV32526.1"/>
    <property type="molecule type" value="Genomic_DNA"/>
</dbReference>
<evidence type="ECO:0000313" key="8">
    <source>
        <dbReference type="EMBL" id="SFV32526.1"/>
    </source>
</evidence>
<proteinExistence type="inferred from homology"/>
<evidence type="ECO:0000256" key="3">
    <source>
        <dbReference type="ARBA" id="ARBA00022759"/>
    </source>
</evidence>
<sequence>MLRSMTGYGRAEKHENGWTVVVEIRSLNGKQLDANIKLPASLKPYEPEIRSLLQQHLQRGTIDLTINLQQYQSQNPLLLNIELARQYYQSLQQLAAALQLPAEWQQHVLSMLIKLPDVITPAIDILPEKDWLQVKHALMEAIQALNDHRQQEGLAMEQALRAYVQRILQYLQEIRKQDPMRREKIRQRLEDSLQEYFSREQIDQNRLEQELIYYIEKMDITEEQIRLENHCRYFEQILDEPDVVKGRKLSFLLQEMGREINTTGSKASDAQIQQWVVLMKDELEKAKEQVLNVL</sequence>
<dbReference type="Pfam" id="PF08340">
    <property type="entry name" value="YicC-like_C"/>
    <property type="match status" value="1"/>
</dbReference>
<evidence type="ECO:0000313" key="9">
    <source>
        <dbReference type="Proteomes" id="UP000199537"/>
    </source>
</evidence>
<dbReference type="PANTHER" id="PTHR30636:SF3">
    <property type="entry name" value="UPF0701 PROTEIN YICC"/>
    <property type="match status" value="1"/>
</dbReference>
<comment type="similarity">
    <text evidence="5">Belongs to the YicC/YloC family.</text>
</comment>
<dbReference type="AlphaFoldDB" id="A0A1I7ND90"/>
<protein>
    <submittedName>
        <fullName evidence="8">TIGR00255 family protein</fullName>
    </submittedName>
</protein>
<dbReference type="OrthoDB" id="9771229at2"/>
<keyword evidence="2" id="KW-0540">Nuclease</keyword>
<organism evidence="8 9">
    <name type="scientific">Thermoflavifilum thermophilum</name>
    <dbReference type="NCBI Taxonomy" id="1393122"/>
    <lineage>
        <taxon>Bacteria</taxon>
        <taxon>Pseudomonadati</taxon>
        <taxon>Bacteroidota</taxon>
        <taxon>Chitinophagia</taxon>
        <taxon>Chitinophagales</taxon>
        <taxon>Chitinophagaceae</taxon>
        <taxon>Thermoflavifilum</taxon>
    </lineage>
</organism>